<dbReference type="AlphaFoldDB" id="A0A923MHY3"/>
<accession>A0A923MHY3</accession>
<dbReference type="PANTHER" id="PTHR33803">
    <property type="entry name" value="IS1478 TRANSPOSASE"/>
    <property type="match status" value="1"/>
</dbReference>
<reference evidence="3" key="1">
    <citation type="submission" date="2020-08" db="EMBL/GenBank/DDBJ databases">
        <title>Genome public.</title>
        <authorList>
            <person name="Liu C."/>
            <person name="Sun Q."/>
        </authorList>
    </citation>
    <scope>NUCLEOTIDE SEQUENCE</scope>
    <source>
        <strain evidence="3">BX15</strain>
    </source>
</reference>
<dbReference type="PANTHER" id="PTHR33803:SF3">
    <property type="entry name" value="BLL1974 PROTEIN"/>
    <property type="match status" value="1"/>
</dbReference>
<feature type="domain" description="Transposase InsH N-terminal" evidence="2">
    <location>
        <begin position="26"/>
        <end position="118"/>
    </location>
</feature>
<proteinExistence type="predicted"/>
<evidence type="ECO:0000256" key="1">
    <source>
        <dbReference type="SAM" id="MobiDB-lite"/>
    </source>
</evidence>
<dbReference type="EMBL" id="JACOQI010000008">
    <property type="protein sequence ID" value="MBC5770643.1"/>
    <property type="molecule type" value="Genomic_DNA"/>
</dbReference>
<gene>
    <name evidence="3" type="ORF">H8Z83_09965</name>
</gene>
<feature type="region of interest" description="Disordered" evidence="1">
    <location>
        <begin position="139"/>
        <end position="166"/>
    </location>
</feature>
<organism evidence="3 4">
    <name type="scientific">Dysosmobacter segnis</name>
    <dbReference type="NCBI Taxonomy" id="2763042"/>
    <lineage>
        <taxon>Bacteria</taxon>
        <taxon>Bacillati</taxon>
        <taxon>Bacillota</taxon>
        <taxon>Clostridia</taxon>
        <taxon>Eubacteriales</taxon>
        <taxon>Oscillospiraceae</taxon>
        <taxon>Dysosmobacter</taxon>
    </lineage>
</organism>
<sequence>MQVMKMYRHEVYDQLKMEMPFGVTLREDNRWVILSKKFPWEEIDREYQEHFKSSEGQVAIPSRLAFGALYIQAEEGYTDEQTRRNIQENPYLQYFCGFECYTMESPFDASMMTHFRKRISPEMIQRINDLVFAPEAVASTDNPEEDDSVNQEDSEDPLSAQPTEKSENRGTLILDATCCPADIHYPTDAGLLNHARELVEKMIDRLGKDIWHTSRSVPILYEKRGWCSVGICNISSEISATSRRWWPTACPYRCWGMTYTGSCW</sequence>
<keyword evidence="4" id="KW-1185">Reference proteome</keyword>
<evidence type="ECO:0000259" key="2">
    <source>
        <dbReference type="Pfam" id="PF05598"/>
    </source>
</evidence>
<dbReference type="InterPro" id="IPR008490">
    <property type="entry name" value="Transposase_InsH_N"/>
</dbReference>
<name>A0A923MHY3_9FIRM</name>
<evidence type="ECO:0000313" key="4">
    <source>
        <dbReference type="Proteomes" id="UP000620327"/>
    </source>
</evidence>
<feature type="compositionally biased region" description="Acidic residues" evidence="1">
    <location>
        <begin position="142"/>
        <end position="156"/>
    </location>
</feature>
<evidence type="ECO:0000313" key="3">
    <source>
        <dbReference type="EMBL" id="MBC5770643.1"/>
    </source>
</evidence>
<dbReference type="Pfam" id="PF05598">
    <property type="entry name" value="DUF772"/>
    <property type="match status" value="1"/>
</dbReference>
<dbReference type="Proteomes" id="UP000620327">
    <property type="component" value="Unassembled WGS sequence"/>
</dbReference>
<protein>
    <submittedName>
        <fullName evidence="3">Transposase</fullName>
    </submittedName>
</protein>
<comment type="caution">
    <text evidence="3">The sequence shown here is derived from an EMBL/GenBank/DDBJ whole genome shotgun (WGS) entry which is preliminary data.</text>
</comment>